<feature type="zinc finger region" description="C3H1-type" evidence="1">
    <location>
        <begin position="211"/>
        <end position="235"/>
    </location>
</feature>
<accession>A0AAV4M0B2</accession>
<feature type="domain" description="C3H1-type" evidence="3">
    <location>
        <begin position="211"/>
        <end position="235"/>
    </location>
</feature>
<feature type="region of interest" description="Disordered" evidence="2">
    <location>
        <begin position="295"/>
        <end position="318"/>
    </location>
</feature>
<evidence type="ECO:0000313" key="5">
    <source>
        <dbReference type="Proteomes" id="UP001497744"/>
    </source>
</evidence>
<dbReference type="RefSeq" id="XP_067717424.1">
    <property type="nucleotide sequence ID" value="XM_067861323.1"/>
</dbReference>
<name>A0AAV4M0B2_BABCB</name>
<sequence>MGDNGDGTPVDFRSNVIARAFAGNKLSPYSDLSALYEFPSIQSCFSGKGDPYYEDTTMVNSARSTFSSFGSVETVHADNGYNFSWSDTAEINTPRQFAVQTASDDPDANLIKVIKTIFTQNILVSLRDYTEEIFKKDVTNMELPPDTEKITVGLEDLRARVFHVLRMCIANGTDINIVQVLEAVKERYEVNYDEDIPSLGSLIHGHGYCKPCVFANKAVNSCNNGIKCNFCHFKHRITRRKNVPKDAQDLEKRQLRESFLKEQQNWAARALPTLQSKGSHLSSLTAAALKSMGFAESTSNPLRTPRKGSSISRTTSVENNNHYQEELLAKCVEYLGHAAGALGHSDDVDIRREIEWDNVDTSKLAVKVYVHPALTLPRTNFQMPELVAQANVEPSRIVGIEQGTTLDWANDAGNAVNFTPSANTHGLTAIFTHAEGDTLVYTGILRMPRELCNGKSYSWTCQGDPRHSAYDGSHCVVVLQAARLEELLERATKAVETKDIALKDPMVRGAFCGNPLLQRIAAGRNSVFMMNGKAAPEAGEDAREGFLCKFSVDSGDLSQCIDFKLRHLQCGMPLALLYNSSADAVATVQYLEESAIHVVAYDGQTLDPKMVFKTLESPSGGWCETRKSRAAGFFINSETYEDIVLFSCDVEYQAKAALLNFVSGHLHKLYRL</sequence>
<evidence type="ECO:0000313" key="4">
    <source>
        <dbReference type="EMBL" id="GIX65355.1"/>
    </source>
</evidence>
<evidence type="ECO:0000256" key="2">
    <source>
        <dbReference type="SAM" id="MobiDB-lite"/>
    </source>
</evidence>
<dbReference type="EMBL" id="BPLF01000004">
    <property type="protein sequence ID" value="GIX65355.1"/>
    <property type="molecule type" value="Genomic_DNA"/>
</dbReference>
<dbReference type="AlphaFoldDB" id="A0AAV4M0B2"/>
<keyword evidence="1" id="KW-0863">Zinc-finger</keyword>
<evidence type="ECO:0000256" key="1">
    <source>
        <dbReference type="PROSITE-ProRule" id="PRU00723"/>
    </source>
</evidence>
<evidence type="ECO:0000259" key="3">
    <source>
        <dbReference type="PROSITE" id="PS50103"/>
    </source>
</evidence>
<dbReference type="Proteomes" id="UP001497744">
    <property type="component" value="Unassembled WGS sequence"/>
</dbReference>
<keyword evidence="1" id="KW-0862">Zinc</keyword>
<comment type="caution">
    <text evidence="4">The sequence shown here is derived from an EMBL/GenBank/DDBJ whole genome shotgun (WGS) entry which is preliminary data.</text>
</comment>
<reference evidence="4 5" key="1">
    <citation type="submission" date="2021-06" db="EMBL/GenBank/DDBJ databases">
        <title>Genome sequence of Babesia caballi.</title>
        <authorList>
            <person name="Yamagishi J."/>
            <person name="Kidaka T."/>
            <person name="Ochi A."/>
        </authorList>
    </citation>
    <scope>NUCLEOTIDE SEQUENCE [LARGE SCALE GENOMIC DNA]</scope>
    <source>
        <strain evidence="4">USDA-D6B2</strain>
    </source>
</reference>
<dbReference type="GeneID" id="94196836"/>
<proteinExistence type="predicted"/>
<keyword evidence="1" id="KW-0479">Metal-binding</keyword>
<gene>
    <name evidence="4" type="ORF">BcabD6B2_47900</name>
</gene>
<dbReference type="InterPro" id="IPR000571">
    <property type="entry name" value="Znf_CCCH"/>
</dbReference>
<dbReference type="PROSITE" id="PS50103">
    <property type="entry name" value="ZF_C3H1"/>
    <property type="match status" value="1"/>
</dbReference>
<keyword evidence="5" id="KW-1185">Reference proteome</keyword>
<feature type="compositionally biased region" description="Polar residues" evidence="2">
    <location>
        <begin position="296"/>
        <end position="318"/>
    </location>
</feature>
<protein>
    <recommendedName>
        <fullName evidence="3">C3H1-type domain-containing protein</fullName>
    </recommendedName>
</protein>
<organism evidence="4 5">
    <name type="scientific">Babesia caballi</name>
    <dbReference type="NCBI Taxonomy" id="5871"/>
    <lineage>
        <taxon>Eukaryota</taxon>
        <taxon>Sar</taxon>
        <taxon>Alveolata</taxon>
        <taxon>Apicomplexa</taxon>
        <taxon>Aconoidasida</taxon>
        <taxon>Piroplasmida</taxon>
        <taxon>Babesiidae</taxon>
        <taxon>Babesia</taxon>
    </lineage>
</organism>
<dbReference type="GO" id="GO:0008270">
    <property type="term" value="F:zinc ion binding"/>
    <property type="evidence" value="ECO:0007669"/>
    <property type="project" value="UniProtKB-KW"/>
</dbReference>